<gene>
    <name evidence="3" type="ORF">MG3_05664</name>
</gene>
<keyword evidence="1" id="KW-0175">Coiled coil</keyword>
<comment type="caution">
    <text evidence="3">The sequence shown here is derived from an EMBL/GenBank/DDBJ whole genome shotgun (WGS) entry which is preliminary data.</text>
</comment>
<evidence type="ECO:0000313" key="3">
    <source>
        <dbReference type="EMBL" id="KGR04535.1"/>
    </source>
</evidence>
<feature type="compositionally biased region" description="Basic and acidic residues" evidence="2">
    <location>
        <begin position="256"/>
        <end position="266"/>
    </location>
</feature>
<feature type="region of interest" description="Disordered" evidence="2">
    <location>
        <begin position="256"/>
        <end position="287"/>
    </location>
</feature>
<dbReference type="Proteomes" id="UP000030161">
    <property type="component" value="Unassembled WGS sequence"/>
</dbReference>
<feature type="compositionally biased region" description="Acidic residues" evidence="2">
    <location>
        <begin position="267"/>
        <end position="287"/>
    </location>
</feature>
<proteinExistence type="predicted"/>
<sequence length="287" mass="33883">MKSDLKTYRSKVLFECKDGASLYSIPCTDNLSTIKFTERNKIWQGSLLFIEEEQLSNSYMEGFEQTKNDKFIIHPFLKMKSKLEFRNGRYLWGETWYCPVVEDLNLSTTTATNIDVQKVTKISHDGTNTIEQISSNRFKVIVQLPNSGYKPYYRNHSPDDLPQVALGLEFENPDMAAQFEYMLAVYDARFKYESQSYYYDRMVYAVNIINFKTIMQEQEEEEEEDIHELTEEFKNQNITDEFSYYEKTSKELEEFEKENVNKFDHDTNDDDDGNDDEDDDFGDFIAC</sequence>
<feature type="coiled-coil region" evidence="1">
    <location>
        <begin position="212"/>
        <end position="239"/>
    </location>
</feature>
<organism evidence="3 4">
    <name type="scientific">Candida albicans P78048</name>
    <dbReference type="NCBI Taxonomy" id="1094989"/>
    <lineage>
        <taxon>Eukaryota</taxon>
        <taxon>Fungi</taxon>
        <taxon>Dikarya</taxon>
        <taxon>Ascomycota</taxon>
        <taxon>Saccharomycotina</taxon>
        <taxon>Pichiomycetes</taxon>
        <taxon>Debaryomycetaceae</taxon>
        <taxon>Candida/Lodderomyces clade</taxon>
        <taxon>Candida</taxon>
    </lineage>
</organism>
<evidence type="ECO:0000256" key="1">
    <source>
        <dbReference type="SAM" id="Coils"/>
    </source>
</evidence>
<reference evidence="3 4" key="1">
    <citation type="submission" date="2013-12" db="EMBL/GenBank/DDBJ databases">
        <title>The Genome Sequence of Candida albicans P78048.</title>
        <authorList>
            <consortium name="The Broad Institute Genome Sequencing Platform"/>
            <consortium name="The Broad Institute Genome Sequencing Center for Infectious Disease"/>
            <person name="Cuomo C."/>
            <person name="Bennett R."/>
            <person name="Hirakawa M."/>
            <person name="Noverr M."/>
            <person name="Mitchell A."/>
            <person name="Young S.K."/>
            <person name="Zeng Q."/>
            <person name="Gargeya S."/>
            <person name="Fitzgerald M."/>
            <person name="Abouelleil A."/>
            <person name="Alvarado L."/>
            <person name="Berlin A.M."/>
            <person name="Chapman S.B."/>
            <person name="Dewar J."/>
            <person name="Goldberg J."/>
            <person name="Griggs A."/>
            <person name="Gujja S."/>
            <person name="Hansen M."/>
            <person name="Howarth C."/>
            <person name="Imamovic A."/>
            <person name="Larimer J."/>
            <person name="McCowan C."/>
            <person name="Murphy C."/>
            <person name="Pearson M."/>
            <person name="Priest M."/>
            <person name="Roberts A."/>
            <person name="Saif S."/>
            <person name="Shea T."/>
            <person name="Sykes S."/>
            <person name="Wortman J."/>
            <person name="Nusbaum C."/>
            <person name="Birren B."/>
        </authorList>
    </citation>
    <scope>NUCLEOTIDE SEQUENCE [LARGE SCALE GENOMIC DNA]</scope>
    <source>
        <strain evidence="3 4">P78048</strain>
    </source>
</reference>
<evidence type="ECO:0000256" key="2">
    <source>
        <dbReference type="SAM" id="MobiDB-lite"/>
    </source>
</evidence>
<dbReference type="EMBL" id="AJIX01000042">
    <property type="protein sequence ID" value="KGR04535.1"/>
    <property type="molecule type" value="Genomic_DNA"/>
</dbReference>
<dbReference type="AlphaFoldDB" id="A0AB34PLF4"/>
<evidence type="ECO:0000313" key="4">
    <source>
        <dbReference type="Proteomes" id="UP000030161"/>
    </source>
</evidence>
<protein>
    <submittedName>
        <fullName evidence="3">Uncharacterized protein</fullName>
    </submittedName>
</protein>
<name>A0AB34PLF4_CANAX</name>
<accession>A0AB34PLF4</accession>